<keyword evidence="5" id="KW-1185">Reference proteome</keyword>
<evidence type="ECO:0000313" key="4">
    <source>
        <dbReference type="EMBL" id="MBC2575482.1"/>
    </source>
</evidence>
<dbReference type="Proteomes" id="UP000713904">
    <property type="component" value="Unassembled WGS sequence"/>
</dbReference>
<evidence type="ECO:0000256" key="1">
    <source>
        <dbReference type="ARBA" id="ARBA00007118"/>
    </source>
</evidence>
<dbReference type="Pfam" id="PF00881">
    <property type="entry name" value="Nitroreductase"/>
    <property type="match status" value="1"/>
</dbReference>
<dbReference type="InterPro" id="IPR000415">
    <property type="entry name" value="Nitroreductase-like"/>
</dbReference>
<comment type="caution">
    <text evidence="4">The sequence shown here is derived from an EMBL/GenBank/DDBJ whole genome shotgun (WGS) entry which is preliminary data.</text>
</comment>
<protein>
    <submittedName>
        <fullName evidence="4">Nitroreductase family protein</fullName>
    </submittedName>
</protein>
<evidence type="ECO:0000259" key="3">
    <source>
        <dbReference type="Pfam" id="PF00881"/>
    </source>
</evidence>
<sequence length="193" mass="22239">MNFKELVKVNRTCRRYDNSKKVSMKQLEELVDLVRYTPCGANRQSLRFVLINDKEINEKIYDNIAWAGYLKDWDGPVKEERPTGYIVFVSDSQYGKPMLEDVGIASQTISLGARFEGMAVCIFKAYKEEPIKEILELGDKYNIHLVMAIGYPVEEAVIDNIKVGEDIKYYRDKNGVHHVPKIVTEDTIIKKNL</sequence>
<reference evidence="4 5" key="1">
    <citation type="submission" date="2020-05" db="EMBL/GenBank/DDBJ databases">
        <title>Draft genome of xy-202 and genomic insight in genome of the genus Peptostreptococcus.</title>
        <authorList>
            <person name="Zhang Z."/>
        </authorList>
    </citation>
    <scope>NUCLEOTIDE SEQUENCE [LARGE SCALE GENOMIC DNA]</scope>
    <source>
        <strain evidence="4 5">DSM 27025</strain>
    </source>
</reference>
<organism evidence="4 5">
    <name type="scientific">Peptostreptococcus canis</name>
    <dbReference type="NCBI Taxonomy" id="1159213"/>
    <lineage>
        <taxon>Bacteria</taxon>
        <taxon>Bacillati</taxon>
        <taxon>Bacillota</taxon>
        <taxon>Clostridia</taxon>
        <taxon>Peptostreptococcales</taxon>
        <taxon>Peptostreptococcaceae</taxon>
        <taxon>Peptostreptococcus</taxon>
    </lineage>
</organism>
<dbReference type="SUPFAM" id="SSF55469">
    <property type="entry name" value="FMN-dependent nitroreductase-like"/>
    <property type="match status" value="1"/>
</dbReference>
<proteinExistence type="inferred from homology"/>
<dbReference type="PANTHER" id="PTHR43673:SF10">
    <property type="entry name" value="NADH DEHYDROGENASE_NAD(P)H NITROREDUCTASE XCC3605-RELATED"/>
    <property type="match status" value="1"/>
</dbReference>
<evidence type="ECO:0000313" key="5">
    <source>
        <dbReference type="Proteomes" id="UP000713904"/>
    </source>
</evidence>
<name>A0ABR6TJA8_9FIRM</name>
<accession>A0ABR6TJA8</accession>
<dbReference type="Gene3D" id="2.20.180.10">
    <property type="entry name" value="putative fmn-dependent nitroreductase like domains"/>
    <property type="match status" value="1"/>
</dbReference>
<dbReference type="RefSeq" id="WP_185623507.1">
    <property type="nucleotide sequence ID" value="NZ_JABGBW010000001.1"/>
</dbReference>
<dbReference type="Gene3D" id="3.40.109.10">
    <property type="entry name" value="NADH Oxidase"/>
    <property type="match status" value="1"/>
</dbReference>
<feature type="domain" description="Nitroreductase" evidence="3">
    <location>
        <begin position="11"/>
        <end position="151"/>
    </location>
</feature>
<evidence type="ECO:0000256" key="2">
    <source>
        <dbReference type="ARBA" id="ARBA00023002"/>
    </source>
</evidence>
<dbReference type="InterPro" id="IPR023312">
    <property type="entry name" value="Put_nitroreductase_C_bac"/>
</dbReference>
<dbReference type="EMBL" id="JABGBW010000001">
    <property type="protein sequence ID" value="MBC2575482.1"/>
    <property type="molecule type" value="Genomic_DNA"/>
</dbReference>
<keyword evidence="2" id="KW-0560">Oxidoreductase</keyword>
<dbReference type="CDD" id="cd02062">
    <property type="entry name" value="Nitro_FMN_reductase"/>
    <property type="match status" value="1"/>
</dbReference>
<gene>
    <name evidence="4" type="ORF">HLB29_02140</name>
</gene>
<comment type="similarity">
    <text evidence="1">Belongs to the nitroreductase family.</text>
</comment>
<dbReference type="PANTHER" id="PTHR43673">
    <property type="entry name" value="NAD(P)H NITROREDUCTASE YDGI-RELATED"/>
    <property type="match status" value="1"/>
</dbReference>
<dbReference type="InterPro" id="IPR029479">
    <property type="entry name" value="Nitroreductase"/>
</dbReference>